<dbReference type="SUPFAM" id="SSF53098">
    <property type="entry name" value="Ribonuclease H-like"/>
    <property type="match status" value="1"/>
</dbReference>
<protein>
    <submittedName>
        <fullName evidence="2">14.7 kDa ribonuclease H-like protein</fullName>
    </submittedName>
</protein>
<keyword evidence="1" id="KW-1185">Reference proteome</keyword>
<dbReference type="KEGG" id="jre:109005457"/>
<evidence type="ECO:0000313" key="1">
    <source>
        <dbReference type="Proteomes" id="UP000235220"/>
    </source>
</evidence>
<dbReference type="PANTHER" id="PTHR47723">
    <property type="entry name" value="OS05G0353850 PROTEIN"/>
    <property type="match status" value="1"/>
</dbReference>
<dbReference type="CDD" id="cd06222">
    <property type="entry name" value="RNase_H_like"/>
    <property type="match status" value="1"/>
</dbReference>
<name>A0A2I4G7S6_JUGRE</name>
<dbReference type="AlphaFoldDB" id="A0A2I4G7S6"/>
<dbReference type="InterPro" id="IPR002156">
    <property type="entry name" value="RNaseH_domain"/>
</dbReference>
<dbReference type="PANTHER" id="PTHR47723:SF19">
    <property type="entry name" value="POLYNUCLEOTIDYL TRANSFERASE, RIBONUCLEASE H-LIKE SUPERFAMILY PROTEIN"/>
    <property type="match status" value="1"/>
</dbReference>
<dbReference type="Gramene" id="Jr07_17780_p1">
    <property type="protein sequence ID" value="cds.Jr07_17780_p1"/>
    <property type="gene ID" value="Jr07_17780"/>
</dbReference>
<dbReference type="RefSeq" id="XP_018839953.1">
    <property type="nucleotide sequence ID" value="XM_018984408.1"/>
</dbReference>
<dbReference type="InterPro" id="IPR053151">
    <property type="entry name" value="RNase_H-like"/>
</dbReference>
<dbReference type="InterPro" id="IPR044730">
    <property type="entry name" value="RNase_H-like_dom_plant"/>
</dbReference>
<gene>
    <name evidence="2" type="primary">LOC109005457</name>
</gene>
<dbReference type="OrthoDB" id="1302069at2759"/>
<accession>A0A2I4G7S6</accession>
<reference evidence="2" key="1">
    <citation type="submission" date="2025-08" db="UniProtKB">
        <authorList>
            <consortium name="RefSeq"/>
        </authorList>
    </citation>
    <scope>IDENTIFICATION</scope>
    <source>
        <tissue evidence="2">Leaves</tissue>
    </source>
</reference>
<dbReference type="GO" id="GO:0003676">
    <property type="term" value="F:nucleic acid binding"/>
    <property type="evidence" value="ECO:0007669"/>
    <property type="project" value="InterPro"/>
</dbReference>
<dbReference type="Gene3D" id="3.30.420.10">
    <property type="entry name" value="Ribonuclease H-like superfamily/Ribonuclease H"/>
    <property type="match status" value="1"/>
</dbReference>
<evidence type="ECO:0000313" key="2">
    <source>
        <dbReference type="RefSeq" id="XP_018839953.1"/>
    </source>
</evidence>
<dbReference type="GeneID" id="109005457"/>
<dbReference type="InterPro" id="IPR036397">
    <property type="entry name" value="RNaseH_sf"/>
</dbReference>
<dbReference type="Proteomes" id="UP000235220">
    <property type="component" value="Chromosome 7"/>
</dbReference>
<dbReference type="Pfam" id="PF13456">
    <property type="entry name" value="RVT_3"/>
    <property type="match status" value="1"/>
</dbReference>
<dbReference type="PROSITE" id="PS50879">
    <property type="entry name" value="RNASE_H_1"/>
    <property type="match status" value="1"/>
</dbReference>
<proteinExistence type="predicted"/>
<dbReference type="GO" id="GO:0004523">
    <property type="term" value="F:RNA-DNA hybrid ribonuclease activity"/>
    <property type="evidence" value="ECO:0007669"/>
    <property type="project" value="InterPro"/>
</dbReference>
<sequence length="226" mass="25724">MEGLDIPKETLWRRIIYWISWVGLKLKAEKKWNNVDDAVLLDLGVHIKHKLRTEVKLVEWKKPRVGWVKLNTDGCSLGNPGRSGIGGVIRDDQGNLRLAYAQQIPEGTNNNAELISLLHGLRNCREMGLQLVEVEMDSNILVNRLRKRNCGIWYLEDFWEEIMQLLSSTRYTVNHIYREGNGLADSLAKLGAAGSLSCWRNSVELPTQVKGIYRVDKAGLPALRFC</sequence>
<organism evidence="1 2">
    <name type="scientific">Juglans regia</name>
    <name type="common">English walnut</name>
    <dbReference type="NCBI Taxonomy" id="51240"/>
    <lineage>
        <taxon>Eukaryota</taxon>
        <taxon>Viridiplantae</taxon>
        <taxon>Streptophyta</taxon>
        <taxon>Embryophyta</taxon>
        <taxon>Tracheophyta</taxon>
        <taxon>Spermatophyta</taxon>
        <taxon>Magnoliopsida</taxon>
        <taxon>eudicotyledons</taxon>
        <taxon>Gunneridae</taxon>
        <taxon>Pentapetalae</taxon>
        <taxon>rosids</taxon>
        <taxon>fabids</taxon>
        <taxon>Fagales</taxon>
        <taxon>Juglandaceae</taxon>
        <taxon>Juglans</taxon>
    </lineage>
</organism>
<dbReference type="InterPro" id="IPR012337">
    <property type="entry name" value="RNaseH-like_sf"/>
</dbReference>